<organism evidence="1">
    <name type="scientific">marine sediment metagenome</name>
    <dbReference type="NCBI Taxonomy" id="412755"/>
    <lineage>
        <taxon>unclassified sequences</taxon>
        <taxon>metagenomes</taxon>
        <taxon>ecological metagenomes</taxon>
    </lineage>
</organism>
<sequence>GSEVIIIDTEFLYNSITITLLNELSFKNTYSTIHIEDIDGDLLAFTLQDNRRPYINTFSFPATKYLKITIYNRNTTDSLDYKLNAHYSHDIHNNIFFNKCMVQSSETMTFWFTDTTFLNRLSYVFYNKTDAQDYNIIVYATLKDDSIPTPNYFEILNENITGLADVVLHDTLSFTESTIIKVEIVNNNAVKCFAEVNLFFSKNLKPYIVGCHIIQNPELNAFNKKKLKEFIKTLSLMLN</sequence>
<dbReference type="EMBL" id="BART01018751">
    <property type="protein sequence ID" value="GAG77605.1"/>
    <property type="molecule type" value="Genomic_DNA"/>
</dbReference>
<reference evidence="1" key="1">
    <citation type="journal article" date="2014" name="Front. Microbiol.">
        <title>High frequency of phylogenetically diverse reductive dehalogenase-homologous genes in deep subseafloor sedimentary metagenomes.</title>
        <authorList>
            <person name="Kawai M."/>
            <person name="Futagami T."/>
            <person name="Toyoda A."/>
            <person name="Takaki Y."/>
            <person name="Nishi S."/>
            <person name="Hori S."/>
            <person name="Arai W."/>
            <person name="Tsubouchi T."/>
            <person name="Morono Y."/>
            <person name="Uchiyama I."/>
            <person name="Ito T."/>
            <person name="Fujiyama A."/>
            <person name="Inagaki F."/>
            <person name="Takami H."/>
        </authorList>
    </citation>
    <scope>NUCLEOTIDE SEQUENCE</scope>
    <source>
        <strain evidence="1">Expedition CK06-06</strain>
    </source>
</reference>
<accession>X1A646</accession>
<evidence type="ECO:0000313" key="1">
    <source>
        <dbReference type="EMBL" id="GAG77605.1"/>
    </source>
</evidence>
<proteinExistence type="predicted"/>
<protein>
    <submittedName>
        <fullName evidence="1">Uncharacterized protein</fullName>
    </submittedName>
</protein>
<feature type="non-terminal residue" evidence="1">
    <location>
        <position position="1"/>
    </location>
</feature>
<comment type="caution">
    <text evidence="1">The sequence shown here is derived from an EMBL/GenBank/DDBJ whole genome shotgun (WGS) entry which is preliminary data.</text>
</comment>
<dbReference type="AlphaFoldDB" id="X1A646"/>
<name>X1A646_9ZZZZ</name>
<gene>
    <name evidence="1" type="ORF">S01H4_35299</name>
</gene>